<evidence type="ECO:0000313" key="2">
    <source>
        <dbReference type="Proteomes" id="UP000078397"/>
    </source>
</evidence>
<accession>A0A179FNF5</accession>
<gene>
    <name evidence="1" type="ORF">VFPPC_08568</name>
</gene>
<dbReference type="EMBL" id="LSBJ02000004">
    <property type="protein sequence ID" value="OAQ67122.1"/>
    <property type="molecule type" value="Genomic_DNA"/>
</dbReference>
<dbReference type="RefSeq" id="XP_018144209.1">
    <property type="nucleotide sequence ID" value="XM_018287251.1"/>
</dbReference>
<name>A0A179FNF5_METCM</name>
<comment type="caution">
    <text evidence="1">The sequence shown here is derived from an EMBL/GenBank/DDBJ whole genome shotgun (WGS) entry which is preliminary data.</text>
</comment>
<keyword evidence="2" id="KW-1185">Reference proteome</keyword>
<dbReference type="GeneID" id="28851245"/>
<dbReference type="KEGG" id="pchm:VFPPC_08568"/>
<protein>
    <submittedName>
        <fullName evidence="1">Uncharacterized protein</fullName>
    </submittedName>
</protein>
<reference evidence="1 2" key="1">
    <citation type="journal article" date="2016" name="PLoS Pathog.">
        <title>Biosynthesis of antibiotic leucinostatins in bio-control fungus Purpureocillium lilacinum and their inhibition on phytophthora revealed by genome mining.</title>
        <authorList>
            <person name="Wang G."/>
            <person name="Liu Z."/>
            <person name="Lin R."/>
            <person name="Li E."/>
            <person name="Mao Z."/>
            <person name="Ling J."/>
            <person name="Yang Y."/>
            <person name="Yin W.B."/>
            <person name="Xie B."/>
        </authorList>
    </citation>
    <scope>NUCLEOTIDE SEQUENCE [LARGE SCALE GENOMIC DNA]</scope>
    <source>
        <strain evidence="1">170</strain>
    </source>
</reference>
<dbReference type="OrthoDB" id="3437405at2759"/>
<dbReference type="AlphaFoldDB" id="A0A179FNF5"/>
<sequence>MNSFFAQMDLLASRFGNPFSGMMRRNLAARSNTPSGAVDQILHPGTPAAERNSRLWIVDRILEPQTFIHFIEFSLGGRLPSGKQTTLPLLSETAIDYLQQPMSTWAPAPFDKNSQIIMERVMASIGSYEDSSRLVSISKELHGMKSRIWEGVMPISERRWAELQLDSPENFHEACQYLCAVTNVFHYLNIPEIKRFLRETYNIIWGYLDAFDKAIQAKEAAGTETGPSVSAASLWHEFIKDHYHCVSQRSHQWVTSHIERLRDPILEQLSNDTLMNSPGGMGGAQFGLADKFHDLFENGAQADSAIFIPMDGYKGESLPSQDDATVDTSSPYREAPIQFSGNTLSRKADYYCRLKYLTRVESWSGEEAGNNGSAATVRSQIRAQARTRAELRGEESSIGTELWVTYANRIIGYHGGLSWGFIAYRTCYDHSDEEWEEFKKKFDQDISNWGSELQGVDDIKRLSKVEWRDAKESDVAALRRDFEPANAEHMENFHNDIFLVADKAVIDSYLESKPEQPGHVLAIDVRYDPSNEDPDRDVESPGYEGWLRILGSLLWDDLGPLLLLQTQHLADLWPLARNDAQKIYRQSVASVSK</sequence>
<proteinExistence type="predicted"/>
<dbReference type="Proteomes" id="UP000078397">
    <property type="component" value="Unassembled WGS sequence"/>
</dbReference>
<evidence type="ECO:0000313" key="1">
    <source>
        <dbReference type="EMBL" id="OAQ67122.1"/>
    </source>
</evidence>
<organism evidence="1 2">
    <name type="scientific">Pochonia chlamydosporia 170</name>
    <dbReference type="NCBI Taxonomy" id="1380566"/>
    <lineage>
        <taxon>Eukaryota</taxon>
        <taxon>Fungi</taxon>
        <taxon>Dikarya</taxon>
        <taxon>Ascomycota</taxon>
        <taxon>Pezizomycotina</taxon>
        <taxon>Sordariomycetes</taxon>
        <taxon>Hypocreomycetidae</taxon>
        <taxon>Hypocreales</taxon>
        <taxon>Clavicipitaceae</taxon>
        <taxon>Pochonia</taxon>
    </lineage>
</organism>
<dbReference type="STRING" id="1380566.A0A179FNF5"/>